<comment type="caution">
    <text evidence="1">The sequence shown here is derived from an EMBL/GenBank/DDBJ whole genome shotgun (WGS) entry which is preliminary data.</text>
</comment>
<evidence type="ECO:0000313" key="2">
    <source>
        <dbReference type="Proteomes" id="UP000790377"/>
    </source>
</evidence>
<dbReference type="EMBL" id="MU267887">
    <property type="protein sequence ID" value="KAH7907628.1"/>
    <property type="molecule type" value="Genomic_DNA"/>
</dbReference>
<sequence>MPLKSRVVFSPLLLFLILVLSLSFVYAEAPMPTYHITVSSGDHGSGQTESHHDVLDHCGKCMKHNNPAIAGHLRSFTMTTTRSSYRIMPTNRRHNLTIKLSFYSGTHCNGALHPIYTGTSQNVGTTPSSIRKAASHQVCYEPMHLPIPPEI</sequence>
<protein>
    <submittedName>
        <fullName evidence="1">Uncharacterized protein</fullName>
    </submittedName>
</protein>
<name>A0ACB8A3K0_9AGAM</name>
<keyword evidence="2" id="KW-1185">Reference proteome</keyword>
<organism evidence="1 2">
    <name type="scientific">Hygrophoropsis aurantiaca</name>
    <dbReference type="NCBI Taxonomy" id="72124"/>
    <lineage>
        <taxon>Eukaryota</taxon>
        <taxon>Fungi</taxon>
        <taxon>Dikarya</taxon>
        <taxon>Basidiomycota</taxon>
        <taxon>Agaricomycotina</taxon>
        <taxon>Agaricomycetes</taxon>
        <taxon>Agaricomycetidae</taxon>
        <taxon>Boletales</taxon>
        <taxon>Coniophorineae</taxon>
        <taxon>Hygrophoropsidaceae</taxon>
        <taxon>Hygrophoropsis</taxon>
    </lineage>
</organism>
<dbReference type="Proteomes" id="UP000790377">
    <property type="component" value="Unassembled WGS sequence"/>
</dbReference>
<evidence type="ECO:0000313" key="1">
    <source>
        <dbReference type="EMBL" id="KAH7907628.1"/>
    </source>
</evidence>
<gene>
    <name evidence="1" type="ORF">BJ138DRAFT_460574</name>
</gene>
<proteinExistence type="predicted"/>
<reference evidence="1" key="1">
    <citation type="journal article" date="2021" name="New Phytol.">
        <title>Evolutionary innovations through gain and loss of genes in the ectomycorrhizal Boletales.</title>
        <authorList>
            <person name="Wu G."/>
            <person name="Miyauchi S."/>
            <person name="Morin E."/>
            <person name="Kuo A."/>
            <person name="Drula E."/>
            <person name="Varga T."/>
            <person name="Kohler A."/>
            <person name="Feng B."/>
            <person name="Cao Y."/>
            <person name="Lipzen A."/>
            <person name="Daum C."/>
            <person name="Hundley H."/>
            <person name="Pangilinan J."/>
            <person name="Johnson J."/>
            <person name="Barry K."/>
            <person name="LaButti K."/>
            <person name="Ng V."/>
            <person name="Ahrendt S."/>
            <person name="Min B."/>
            <person name="Choi I.G."/>
            <person name="Park H."/>
            <person name="Plett J.M."/>
            <person name="Magnuson J."/>
            <person name="Spatafora J.W."/>
            <person name="Nagy L.G."/>
            <person name="Henrissat B."/>
            <person name="Grigoriev I.V."/>
            <person name="Yang Z.L."/>
            <person name="Xu J."/>
            <person name="Martin F.M."/>
        </authorList>
    </citation>
    <scope>NUCLEOTIDE SEQUENCE</scope>
    <source>
        <strain evidence="1">ATCC 28755</strain>
    </source>
</reference>
<accession>A0ACB8A3K0</accession>